<dbReference type="OrthoDB" id="642895at2759"/>
<keyword evidence="2" id="KW-1185">Reference proteome</keyword>
<evidence type="ECO:0000313" key="1">
    <source>
        <dbReference type="EMBL" id="KAG1813548.1"/>
    </source>
</evidence>
<organism evidence="1 2">
    <name type="scientific">Suillus subaureus</name>
    <dbReference type="NCBI Taxonomy" id="48587"/>
    <lineage>
        <taxon>Eukaryota</taxon>
        <taxon>Fungi</taxon>
        <taxon>Dikarya</taxon>
        <taxon>Basidiomycota</taxon>
        <taxon>Agaricomycotina</taxon>
        <taxon>Agaricomycetes</taxon>
        <taxon>Agaricomycetidae</taxon>
        <taxon>Boletales</taxon>
        <taxon>Suillineae</taxon>
        <taxon>Suillaceae</taxon>
        <taxon>Suillus</taxon>
    </lineage>
</organism>
<dbReference type="EMBL" id="JABBWG010000023">
    <property type="protein sequence ID" value="KAG1813548.1"/>
    <property type="molecule type" value="Genomic_DNA"/>
</dbReference>
<evidence type="ECO:0000313" key="2">
    <source>
        <dbReference type="Proteomes" id="UP000807769"/>
    </source>
</evidence>
<dbReference type="RefSeq" id="XP_041191309.1">
    <property type="nucleotide sequence ID" value="XM_041343095.1"/>
</dbReference>
<dbReference type="Proteomes" id="UP000807769">
    <property type="component" value="Unassembled WGS sequence"/>
</dbReference>
<proteinExistence type="predicted"/>
<sequence length="179" mass="19817">MVTDANFGGCHISHRAKHVLIIISNAEHAIIITTHAPQCPNSTSAETSCSTGLPQTAPEDELQTLQHTLIKAIKSQIEVRRKQVEDWIGKCEGGSGCARYSKALATYAEVAGWFSDLKAEKVSPRRYESAIVYQQKNKIDLSYETRAAHNVDQLPECPRMDAGLPFLSTRYLNSSGCYY</sequence>
<gene>
    <name evidence="1" type="ORF">BJ212DRAFT_397221</name>
</gene>
<name>A0A9P7E7V1_9AGAM</name>
<comment type="caution">
    <text evidence="1">The sequence shown here is derived from an EMBL/GenBank/DDBJ whole genome shotgun (WGS) entry which is preliminary data.</text>
</comment>
<accession>A0A9P7E7V1</accession>
<reference evidence="1" key="1">
    <citation type="journal article" date="2020" name="New Phytol.">
        <title>Comparative genomics reveals dynamic genome evolution in host specialist ectomycorrhizal fungi.</title>
        <authorList>
            <person name="Lofgren L.A."/>
            <person name="Nguyen N.H."/>
            <person name="Vilgalys R."/>
            <person name="Ruytinx J."/>
            <person name="Liao H.L."/>
            <person name="Branco S."/>
            <person name="Kuo A."/>
            <person name="LaButti K."/>
            <person name="Lipzen A."/>
            <person name="Andreopoulos W."/>
            <person name="Pangilinan J."/>
            <person name="Riley R."/>
            <person name="Hundley H."/>
            <person name="Na H."/>
            <person name="Barry K."/>
            <person name="Grigoriev I.V."/>
            <person name="Stajich J.E."/>
            <person name="Kennedy P.G."/>
        </authorList>
    </citation>
    <scope>NUCLEOTIDE SEQUENCE</scope>
    <source>
        <strain evidence="1">MN1</strain>
    </source>
</reference>
<protein>
    <submittedName>
        <fullName evidence="1">Uncharacterized protein</fullName>
    </submittedName>
</protein>
<dbReference type="GeneID" id="64637111"/>
<dbReference type="AlphaFoldDB" id="A0A9P7E7V1"/>